<dbReference type="Proteomes" id="UP000886785">
    <property type="component" value="Unassembled WGS sequence"/>
</dbReference>
<comment type="similarity">
    <text evidence="9">Belongs to the SecE/SEC61-gamma family.</text>
</comment>
<comment type="subcellular location">
    <subcellularLocation>
        <location evidence="9">Cell membrane</location>
        <topology evidence="9">Single-pass membrane protein</topology>
    </subcellularLocation>
    <subcellularLocation>
        <location evidence="1">Membrane</location>
    </subcellularLocation>
</comment>
<keyword evidence="8 9" id="KW-0472">Membrane</keyword>
<keyword evidence="3 9" id="KW-1003">Cell membrane</keyword>
<dbReference type="GO" id="GO:0008320">
    <property type="term" value="F:protein transmembrane transporter activity"/>
    <property type="evidence" value="ECO:0007669"/>
    <property type="project" value="UniProtKB-UniRule"/>
</dbReference>
<accession>A0A9D1DP77</accession>
<comment type="function">
    <text evidence="9">Essential subunit of the Sec protein translocation channel SecYEG. Clamps together the 2 halves of SecY. May contact the channel plug during translocation.</text>
</comment>
<keyword evidence="6 9" id="KW-1133">Transmembrane helix</keyword>
<proteinExistence type="inferred from homology"/>
<dbReference type="GO" id="GO:0006605">
    <property type="term" value="P:protein targeting"/>
    <property type="evidence" value="ECO:0007669"/>
    <property type="project" value="UniProtKB-UniRule"/>
</dbReference>
<dbReference type="AlphaFoldDB" id="A0A9D1DP77"/>
<evidence type="ECO:0000313" key="12">
    <source>
        <dbReference type="Proteomes" id="UP000886785"/>
    </source>
</evidence>
<sequence>MAEDKKKAEGKKADGKKPEDKKPNAFVRAGQGSARFLKDCKAEIKKIVWPTPKTVFKNMGVVLVTIAVIGLFIFGLDMLFTNLLGQIMNVAG</sequence>
<dbReference type="GO" id="GO:0065002">
    <property type="term" value="P:intracellular protein transmembrane transport"/>
    <property type="evidence" value="ECO:0007669"/>
    <property type="project" value="UniProtKB-UniRule"/>
</dbReference>
<dbReference type="PANTHER" id="PTHR33910:SF1">
    <property type="entry name" value="PROTEIN TRANSLOCASE SUBUNIT SECE"/>
    <property type="match status" value="1"/>
</dbReference>
<keyword evidence="4 9" id="KW-0812">Transmembrane</keyword>
<evidence type="ECO:0000256" key="2">
    <source>
        <dbReference type="ARBA" id="ARBA00022448"/>
    </source>
</evidence>
<dbReference type="NCBIfam" id="TIGR00964">
    <property type="entry name" value="secE_bact"/>
    <property type="match status" value="1"/>
</dbReference>
<dbReference type="GO" id="GO:0009306">
    <property type="term" value="P:protein secretion"/>
    <property type="evidence" value="ECO:0007669"/>
    <property type="project" value="UniProtKB-UniRule"/>
</dbReference>
<comment type="caution">
    <text evidence="11">The sequence shown here is derived from an EMBL/GenBank/DDBJ whole genome shotgun (WGS) entry which is preliminary data.</text>
</comment>
<evidence type="ECO:0000256" key="10">
    <source>
        <dbReference type="SAM" id="MobiDB-lite"/>
    </source>
</evidence>
<evidence type="ECO:0000256" key="7">
    <source>
        <dbReference type="ARBA" id="ARBA00023010"/>
    </source>
</evidence>
<evidence type="ECO:0000256" key="6">
    <source>
        <dbReference type="ARBA" id="ARBA00022989"/>
    </source>
</evidence>
<dbReference type="EMBL" id="DVHF01000033">
    <property type="protein sequence ID" value="HIR56495.1"/>
    <property type="molecule type" value="Genomic_DNA"/>
</dbReference>
<gene>
    <name evidence="9 11" type="primary">secE</name>
    <name evidence="11" type="ORF">IAA54_02420</name>
</gene>
<reference evidence="11" key="2">
    <citation type="journal article" date="2021" name="PeerJ">
        <title>Extensive microbial diversity within the chicken gut microbiome revealed by metagenomics and culture.</title>
        <authorList>
            <person name="Gilroy R."/>
            <person name="Ravi A."/>
            <person name="Getino M."/>
            <person name="Pursley I."/>
            <person name="Horton D.L."/>
            <person name="Alikhan N.F."/>
            <person name="Baker D."/>
            <person name="Gharbi K."/>
            <person name="Hall N."/>
            <person name="Watson M."/>
            <person name="Adriaenssens E.M."/>
            <person name="Foster-Nyarko E."/>
            <person name="Jarju S."/>
            <person name="Secka A."/>
            <person name="Antonio M."/>
            <person name="Oren A."/>
            <person name="Chaudhuri R.R."/>
            <person name="La Ragione R."/>
            <person name="Hildebrand F."/>
            <person name="Pallen M.J."/>
        </authorList>
    </citation>
    <scope>NUCLEOTIDE SEQUENCE</scope>
    <source>
        <strain evidence="11">ChiSjej1B19-7085</strain>
    </source>
</reference>
<dbReference type="Gene3D" id="1.20.5.1030">
    <property type="entry name" value="Preprotein translocase secy subunit"/>
    <property type="match status" value="1"/>
</dbReference>
<dbReference type="InterPro" id="IPR001901">
    <property type="entry name" value="Translocase_SecE/Sec61-g"/>
</dbReference>
<evidence type="ECO:0000256" key="1">
    <source>
        <dbReference type="ARBA" id="ARBA00004370"/>
    </source>
</evidence>
<evidence type="ECO:0000256" key="8">
    <source>
        <dbReference type="ARBA" id="ARBA00023136"/>
    </source>
</evidence>
<dbReference type="GO" id="GO:0043952">
    <property type="term" value="P:protein transport by the Sec complex"/>
    <property type="evidence" value="ECO:0007669"/>
    <property type="project" value="UniProtKB-UniRule"/>
</dbReference>
<reference evidence="11" key="1">
    <citation type="submission" date="2020-10" db="EMBL/GenBank/DDBJ databases">
        <authorList>
            <person name="Gilroy R."/>
        </authorList>
    </citation>
    <scope>NUCLEOTIDE SEQUENCE</scope>
    <source>
        <strain evidence="11">ChiSjej1B19-7085</strain>
    </source>
</reference>
<feature type="transmembrane region" description="Helical" evidence="9">
    <location>
        <begin position="59"/>
        <end position="80"/>
    </location>
</feature>
<evidence type="ECO:0000256" key="4">
    <source>
        <dbReference type="ARBA" id="ARBA00022692"/>
    </source>
</evidence>
<evidence type="ECO:0000313" key="11">
    <source>
        <dbReference type="EMBL" id="HIR56495.1"/>
    </source>
</evidence>
<dbReference type="HAMAP" id="MF_00422">
    <property type="entry name" value="SecE"/>
    <property type="match status" value="1"/>
</dbReference>
<evidence type="ECO:0000256" key="3">
    <source>
        <dbReference type="ARBA" id="ARBA00022475"/>
    </source>
</evidence>
<dbReference type="GO" id="GO:0005886">
    <property type="term" value="C:plasma membrane"/>
    <property type="evidence" value="ECO:0007669"/>
    <property type="project" value="UniProtKB-SubCell"/>
</dbReference>
<organism evidence="11 12">
    <name type="scientific">Candidatus Gallacutalibacter pullicola</name>
    <dbReference type="NCBI Taxonomy" id="2840830"/>
    <lineage>
        <taxon>Bacteria</taxon>
        <taxon>Bacillati</taxon>
        <taxon>Bacillota</taxon>
        <taxon>Clostridia</taxon>
        <taxon>Eubacteriales</taxon>
        <taxon>Candidatus Gallacutalibacter</taxon>
    </lineage>
</organism>
<keyword evidence="7 9" id="KW-0811">Translocation</keyword>
<keyword evidence="2 9" id="KW-0813">Transport</keyword>
<dbReference type="InterPro" id="IPR005807">
    <property type="entry name" value="SecE_bac"/>
</dbReference>
<feature type="compositionally biased region" description="Basic and acidic residues" evidence="10">
    <location>
        <begin position="1"/>
        <end position="23"/>
    </location>
</feature>
<feature type="region of interest" description="Disordered" evidence="10">
    <location>
        <begin position="1"/>
        <end position="24"/>
    </location>
</feature>
<evidence type="ECO:0000256" key="5">
    <source>
        <dbReference type="ARBA" id="ARBA00022927"/>
    </source>
</evidence>
<comment type="subunit">
    <text evidence="9">Component of the Sec protein translocase complex. Heterotrimer consisting of SecY, SecE and SecG subunits. The heterotrimers can form oligomers, although 1 heterotrimer is thought to be able to translocate proteins. Interacts with the ribosome. Interacts with SecDF, and other proteins may be involved. Interacts with SecA.</text>
</comment>
<protein>
    <recommendedName>
        <fullName evidence="9">Protein translocase subunit SecE</fullName>
    </recommendedName>
</protein>
<evidence type="ECO:0000256" key="9">
    <source>
        <dbReference type="HAMAP-Rule" id="MF_00422"/>
    </source>
</evidence>
<dbReference type="InterPro" id="IPR038379">
    <property type="entry name" value="SecE_sf"/>
</dbReference>
<keyword evidence="5 9" id="KW-0653">Protein transport</keyword>
<dbReference type="Pfam" id="PF00584">
    <property type="entry name" value="SecE"/>
    <property type="match status" value="1"/>
</dbReference>
<name>A0A9D1DP77_9FIRM</name>
<dbReference type="PANTHER" id="PTHR33910">
    <property type="entry name" value="PROTEIN TRANSLOCASE SUBUNIT SECE"/>
    <property type="match status" value="1"/>
</dbReference>